<name>A0AAD5I8Y8_ACENE</name>
<sequence length="160" mass="18640">MTGKTYNYKQFKNKWDSLKKDWQIWTSLKGKKTGLGWDHVKQTIEATDEWWNRKLKEILVAMKFRHKGLKNADELYILFKDVAATGEGSWAPSTNFVQNAGEDTSYNEQISEVDRMHGIEENLNNDFDRVDGLENIEINIGSPTYVNTTEDNGRKKRKTF</sequence>
<dbReference type="EMBL" id="JAJSOW010000107">
    <property type="protein sequence ID" value="KAI9157339.1"/>
    <property type="molecule type" value="Genomic_DNA"/>
</dbReference>
<comment type="caution">
    <text evidence="2">The sequence shown here is derived from an EMBL/GenBank/DDBJ whole genome shotgun (WGS) entry which is preliminary data.</text>
</comment>
<reference evidence="2" key="2">
    <citation type="submission" date="2023-02" db="EMBL/GenBank/DDBJ databases">
        <authorList>
            <person name="Swenson N.G."/>
            <person name="Wegrzyn J.L."/>
            <person name="Mcevoy S.L."/>
        </authorList>
    </citation>
    <scope>NUCLEOTIDE SEQUENCE</scope>
    <source>
        <strain evidence="2">91603</strain>
        <tissue evidence="2">Leaf</tissue>
    </source>
</reference>
<protein>
    <recommendedName>
        <fullName evidence="1">Myb/SANT-like domain-containing protein</fullName>
    </recommendedName>
</protein>
<dbReference type="EMBL" id="JAJSOW010000107">
    <property type="protein sequence ID" value="KAI9156171.1"/>
    <property type="molecule type" value="Genomic_DNA"/>
</dbReference>
<dbReference type="PANTHER" id="PTHR31704">
    <property type="entry name" value="MYB/SANT-LIKE DNA-BINDING DOMAIN PROTEIN-RELATED"/>
    <property type="match status" value="1"/>
</dbReference>
<evidence type="ECO:0000313" key="4">
    <source>
        <dbReference type="Proteomes" id="UP001064489"/>
    </source>
</evidence>
<proteinExistence type="predicted"/>
<evidence type="ECO:0000313" key="2">
    <source>
        <dbReference type="EMBL" id="KAI9156171.1"/>
    </source>
</evidence>
<dbReference type="AlphaFoldDB" id="A0AAD5I8Y8"/>
<accession>A0AAD5I8Y8</accession>
<dbReference type="Proteomes" id="UP001064489">
    <property type="component" value="Chromosome 12"/>
</dbReference>
<keyword evidence="4" id="KW-1185">Reference proteome</keyword>
<dbReference type="Pfam" id="PF12776">
    <property type="entry name" value="Myb_DNA-bind_3"/>
    <property type="match status" value="1"/>
</dbReference>
<gene>
    <name evidence="2" type="ORF">LWI28_001676</name>
    <name evidence="3" type="ORF">LWI28_020892</name>
</gene>
<dbReference type="InterPro" id="IPR024752">
    <property type="entry name" value="Myb/SANT-like_dom"/>
</dbReference>
<feature type="domain" description="Myb/SANT-like" evidence="1">
    <location>
        <begin position="2"/>
        <end position="53"/>
    </location>
</feature>
<dbReference type="PANTHER" id="PTHR31704:SF37">
    <property type="entry name" value="HEAT SHOCK PROTEIN"/>
    <property type="match status" value="1"/>
</dbReference>
<evidence type="ECO:0000313" key="3">
    <source>
        <dbReference type="EMBL" id="KAI9157339.1"/>
    </source>
</evidence>
<organism evidence="2 4">
    <name type="scientific">Acer negundo</name>
    <name type="common">Box elder</name>
    <dbReference type="NCBI Taxonomy" id="4023"/>
    <lineage>
        <taxon>Eukaryota</taxon>
        <taxon>Viridiplantae</taxon>
        <taxon>Streptophyta</taxon>
        <taxon>Embryophyta</taxon>
        <taxon>Tracheophyta</taxon>
        <taxon>Spermatophyta</taxon>
        <taxon>Magnoliopsida</taxon>
        <taxon>eudicotyledons</taxon>
        <taxon>Gunneridae</taxon>
        <taxon>Pentapetalae</taxon>
        <taxon>rosids</taxon>
        <taxon>malvids</taxon>
        <taxon>Sapindales</taxon>
        <taxon>Sapindaceae</taxon>
        <taxon>Hippocastanoideae</taxon>
        <taxon>Acereae</taxon>
        <taxon>Acer</taxon>
    </lineage>
</organism>
<evidence type="ECO:0000259" key="1">
    <source>
        <dbReference type="Pfam" id="PF12776"/>
    </source>
</evidence>
<reference evidence="2" key="1">
    <citation type="journal article" date="2022" name="Plant J.">
        <title>Strategies of tolerance reflected in two North American maple genomes.</title>
        <authorList>
            <person name="McEvoy S.L."/>
            <person name="Sezen U.U."/>
            <person name="Trouern-Trend A."/>
            <person name="McMahon S.M."/>
            <person name="Schaberg P.G."/>
            <person name="Yang J."/>
            <person name="Wegrzyn J.L."/>
            <person name="Swenson N.G."/>
        </authorList>
    </citation>
    <scope>NUCLEOTIDE SEQUENCE</scope>
    <source>
        <strain evidence="2">91603</strain>
    </source>
</reference>